<keyword evidence="5" id="KW-0539">Nucleus</keyword>
<feature type="compositionally biased region" description="Basic and acidic residues" evidence="7">
    <location>
        <begin position="305"/>
        <end position="325"/>
    </location>
</feature>
<comment type="subcellular location">
    <subcellularLocation>
        <location evidence="1">Nucleus</location>
    </subcellularLocation>
</comment>
<protein>
    <recommendedName>
        <fullName evidence="3">tRNA (adenine(58)-N(1))-methyltransferase non-catalytic subunit TRM6</fullName>
    </recommendedName>
    <alternativeName>
        <fullName evidence="6">tRNA(m1A58)-methyltransferase subunit TRM6</fullName>
    </alternativeName>
</protein>
<comment type="similarity">
    <text evidence="2">Belongs to the TRM6/GCD10 family.</text>
</comment>
<accession>A0AA89BZG3</accession>
<dbReference type="Gene3D" id="3.40.50.150">
    <property type="entry name" value="Vaccinia Virus protein VP39"/>
    <property type="match status" value="1"/>
</dbReference>
<dbReference type="GO" id="GO:0005634">
    <property type="term" value="C:nucleus"/>
    <property type="evidence" value="ECO:0007669"/>
    <property type="project" value="UniProtKB-SubCell"/>
</dbReference>
<dbReference type="GO" id="GO:0031515">
    <property type="term" value="C:tRNA (m1A) methyltransferase complex"/>
    <property type="evidence" value="ECO:0007669"/>
    <property type="project" value="InterPro"/>
</dbReference>
<evidence type="ECO:0000313" key="8">
    <source>
        <dbReference type="EMBL" id="KAK3093402.1"/>
    </source>
</evidence>
<comment type="caution">
    <text evidence="8">The sequence shown here is derived from an EMBL/GenBank/DDBJ whole genome shotgun (WGS) entry which is preliminary data.</text>
</comment>
<name>A0AA89BZG3_PINIB</name>
<evidence type="ECO:0000256" key="6">
    <source>
        <dbReference type="ARBA" id="ARBA00032319"/>
    </source>
</evidence>
<proteinExistence type="inferred from homology"/>
<dbReference type="GO" id="GO:0030488">
    <property type="term" value="P:tRNA methylation"/>
    <property type="evidence" value="ECO:0007669"/>
    <property type="project" value="InterPro"/>
</dbReference>
<evidence type="ECO:0000256" key="3">
    <source>
        <dbReference type="ARBA" id="ARBA00021704"/>
    </source>
</evidence>
<feature type="compositionally biased region" description="Low complexity" evidence="7">
    <location>
        <begin position="241"/>
        <end position="250"/>
    </location>
</feature>
<evidence type="ECO:0000256" key="1">
    <source>
        <dbReference type="ARBA" id="ARBA00004123"/>
    </source>
</evidence>
<evidence type="ECO:0000256" key="7">
    <source>
        <dbReference type="SAM" id="MobiDB-lite"/>
    </source>
</evidence>
<feature type="non-terminal residue" evidence="8">
    <location>
        <position position="1"/>
    </location>
</feature>
<feature type="compositionally biased region" description="Acidic residues" evidence="7">
    <location>
        <begin position="280"/>
        <end position="293"/>
    </location>
</feature>
<dbReference type="PANTHER" id="PTHR12945:SF0">
    <property type="entry name" value="TRNA (ADENINE(58)-N(1))-METHYLTRANSFERASE NON-CATALYTIC SUBUNIT TRM6"/>
    <property type="match status" value="1"/>
</dbReference>
<dbReference type="AlphaFoldDB" id="A0AA89BZG3"/>
<dbReference type="InterPro" id="IPR029063">
    <property type="entry name" value="SAM-dependent_MTases_sf"/>
</dbReference>
<keyword evidence="9" id="KW-1185">Reference proteome</keyword>
<evidence type="ECO:0000256" key="4">
    <source>
        <dbReference type="ARBA" id="ARBA00022694"/>
    </source>
</evidence>
<feature type="region of interest" description="Disordered" evidence="7">
    <location>
        <begin position="231"/>
        <end position="325"/>
    </location>
</feature>
<dbReference type="Proteomes" id="UP001186944">
    <property type="component" value="Unassembled WGS sequence"/>
</dbReference>
<feature type="compositionally biased region" description="Polar residues" evidence="7">
    <location>
        <begin position="294"/>
        <end position="304"/>
    </location>
</feature>
<evidence type="ECO:0000313" key="9">
    <source>
        <dbReference type="Proteomes" id="UP001186944"/>
    </source>
</evidence>
<dbReference type="Pfam" id="PF04189">
    <property type="entry name" value="Gcd10p"/>
    <property type="match status" value="1"/>
</dbReference>
<evidence type="ECO:0000256" key="2">
    <source>
        <dbReference type="ARBA" id="ARBA00008320"/>
    </source>
</evidence>
<feature type="compositionally biased region" description="Basic and acidic residues" evidence="7">
    <location>
        <begin position="251"/>
        <end position="264"/>
    </location>
</feature>
<keyword evidence="4" id="KW-0819">tRNA processing</keyword>
<dbReference type="PANTHER" id="PTHR12945">
    <property type="entry name" value="TRANSLATION INITIATION FACTOR EIF3-RELATED"/>
    <property type="match status" value="1"/>
</dbReference>
<reference evidence="8" key="1">
    <citation type="submission" date="2019-08" db="EMBL/GenBank/DDBJ databases">
        <title>The improved chromosome-level genome for the pearl oyster Pinctada fucata martensii using PacBio sequencing and Hi-C.</title>
        <authorList>
            <person name="Zheng Z."/>
        </authorList>
    </citation>
    <scope>NUCLEOTIDE SEQUENCE</scope>
    <source>
        <strain evidence="8">ZZ-2019</strain>
        <tissue evidence="8">Adductor muscle</tissue>
    </source>
</reference>
<dbReference type="InterPro" id="IPR017423">
    <property type="entry name" value="TRM6"/>
</dbReference>
<evidence type="ECO:0000256" key="5">
    <source>
        <dbReference type="ARBA" id="ARBA00023242"/>
    </source>
</evidence>
<sequence length="434" mass="49123">YFIIYRQVWLDKMKFTLDGTIGHTYGSTFEVKNGEMVKVTRIFKEEDVLGTEQGKDNRDLHDLDSNQKLSRDDIEKLKKDGVKGKELIGHLIENSTTFKAKTEYAQEKWVKKKKLKHVAEFTVLRPCARLMCDIYSQKGPSKILHLRMDTLAQILLYGNVRAHSNVAVVDTCCGLVVGAVMERLGGYGKVIHFHPGDMPIRPVVENLNFSKDVLDSLYTFPLSCLNSVSSKTSVENKSENSDSSSNTTDTNEVKRTKTDEKTDEINQGGLEENEKNSEDLGSEEGSQCEETEGPENSTSKNTKNGSEKRKHEQNTQRVLNKQERERQIEDAKKLLQEKSIDCLIVASKFHPTPIVLALVDYMAPSRQVVVYSQFKEAVMDSYAYLRERGGLVNYRVSETWLRNYQVMTMRTHPVIQMSGGGGYLLTATTILKPS</sequence>
<organism evidence="8 9">
    <name type="scientific">Pinctada imbricata</name>
    <name type="common">Atlantic pearl-oyster</name>
    <name type="synonym">Pinctada martensii</name>
    <dbReference type="NCBI Taxonomy" id="66713"/>
    <lineage>
        <taxon>Eukaryota</taxon>
        <taxon>Metazoa</taxon>
        <taxon>Spiralia</taxon>
        <taxon>Lophotrochozoa</taxon>
        <taxon>Mollusca</taxon>
        <taxon>Bivalvia</taxon>
        <taxon>Autobranchia</taxon>
        <taxon>Pteriomorphia</taxon>
        <taxon>Pterioida</taxon>
        <taxon>Pterioidea</taxon>
        <taxon>Pteriidae</taxon>
        <taxon>Pinctada</taxon>
    </lineage>
</organism>
<dbReference type="EMBL" id="VSWD01000009">
    <property type="protein sequence ID" value="KAK3093402.1"/>
    <property type="molecule type" value="Genomic_DNA"/>
</dbReference>
<gene>
    <name evidence="8" type="ORF">FSP39_015098</name>
</gene>